<evidence type="ECO:0000256" key="2">
    <source>
        <dbReference type="SAM" id="Phobius"/>
    </source>
</evidence>
<sequence length="58" mass="6042">MVATLVFLVAAVGINVFTYGGVGWIYLKDTNRVDPPRLEPPAPAPALPAPAEPARALG</sequence>
<feature type="compositionally biased region" description="Pro residues" evidence="1">
    <location>
        <begin position="38"/>
        <end position="51"/>
    </location>
</feature>
<evidence type="ECO:0000256" key="1">
    <source>
        <dbReference type="SAM" id="MobiDB-lite"/>
    </source>
</evidence>
<accession>A0ABU5KBA6</accession>
<comment type="caution">
    <text evidence="3">The sequence shown here is derived from an EMBL/GenBank/DDBJ whole genome shotgun (WGS) entry which is preliminary data.</text>
</comment>
<evidence type="ECO:0000313" key="3">
    <source>
        <dbReference type="EMBL" id="MDZ5661704.1"/>
    </source>
</evidence>
<protein>
    <submittedName>
        <fullName evidence="3">Uncharacterized protein</fullName>
    </submittedName>
</protein>
<dbReference type="EMBL" id="JAXQPW010000002">
    <property type="protein sequence ID" value="MDZ5661704.1"/>
    <property type="molecule type" value="Genomic_DNA"/>
</dbReference>
<dbReference type="RefSeq" id="WP_172273409.1">
    <property type="nucleotide sequence ID" value="NZ_CP141058.1"/>
</dbReference>
<keyword evidence="2" id="KW-0812">Transmembrane</keyword>
<reference evidence="3 4" key="1">
    <citation type="submission" date="2023-11" db="EMBL/GenBank/DDBJ databases">
        <title>Novel species in genus Nocardioides.</title>
        <authorList>
            <person name="Zhou H."/>
        </authorList>
    </citation>
    <scope>NUCLEOTIDE SEQUENCE [LARGE SCALE GENOMIC DNA]</scope>
    <source>
        <strain evidence="3 4">S-58</strain>
    </source>
</reference>
<keyword evidence="2" id="KW-0472">Membrane</keyword>
<organism evidence="3 4">
    <name type="scientific">Nocardioides renjunii</name>
    <dbReference type="NCBI Taxonomy" id="3095075"/>
    <lineage>
        <taxon>Bacteria</taxon>
        <taxon>Bacillati</taxon>
        <taxon>Actinomycetota</taxon>
        <taxon>Actinomycetes</taxon>
        <taxon>Propionibacteriales</taxon>
        <taxon>Nocardioidaceae</taxon>
        <taxon>Nocardioides</taxon>
    </lineage>
</organism>
<keyword evidence="2" id="KW-1133">Transmembrane helix</keyword>
<dbReference type="Proteomes" id="UP001291999">
    <property type="component" value="Unassembled WGS sequence"/>
</dbReference>
<feature type="region of interest" description="Disordered" evidence="1">
    <location>
        <begin position="36"/>
        <end position="58"/>
    </location>
</feature>
<proteinExistence type="predicted"/>
<gene>
    <name evidence="3" type="ORF">SFC79_08020</name>
</gene>
<name>A0ABU5KBA6_9ACTN</name>
<evidence type="ECO:0000313" key="4">
    <source>
        <dbReference type="Proteomes" id="UP001291999"/>
    </source>
</evidence>
<feature type="transmembrane region" description="Helical" evidence="2">
    <location>
        <begin position="6"/>
        <end position="27"/>
    </location>
</feature>
<keyword evidence="4" id="KW-1185">Reference proteome</keyword>